<feature type="compositionally biased region" description="Basic and acidic residues" evidence="1">
    <location>
        <begin position="13"/>
        <end position="26"/>
    </location>
</feature>
<evidence type="ECO:0000256" key="1">
    <source>
        <dbReference type="SAM" id="MobiDB-lite"/>
    </source>
</evidence>
<feature type="domain" description="Bridge-like lipid transfer protein family member 1 C-terminal" evidence="2">
    <location>
        <begin position="16"/>
        <end position="112"/>
    </location>
</feature>
<evidence type="ECO:0000259" key="2">
    <source>
        <dbReference type="Pfam" id="PF25040"/>
    </source>
</evidence>
<protein>
    <recommendedName>
        <fullName evidence="2">Bridge-like lipid transfer protein family member 1 C-terminal domain-containing protein</fullName>
    </recommendedName>
</protein>
<proteinExistence type="predicted"/>
<evidence type="ECO:0000313" key="3">
    <source>
        <dbReference type="EMBL" id="VVC88432.1"/>
    </source>
</evidence>
<dbReference type="Proteomes" id="UP000324832">
    <property type="component" value="Unassembled WGS sequence"/>
</dbReference>
<dbReference type="EMBL" id="FZQP02000315">
    <property type="protein sequence ID" value="VVC88432.1"/>
    <property type="molecule type" value="Genomic_DNA"/>
</dbReference>
<dbReference type="PANTHER" id="PTHR31640">
    <property type="entry name" value="TRANSMEMBRANE PROTEIN KIAA1109"/>
    <property type="match status" value="1"/>
</dbReference>
<feature type="region of interest" description="Disordered" evidence="1">
    <location>
        <begin position="1"/>
        <end position="26"/>
    </location>
</feature>
<dbReference type="GO" id="GO:0098793">
    <property type="term" value="C:presynapse"/>
    <property type="evidence" value="ECO:0007669"/>
    <property type="project" value="GOC"/>
</dbReference>
<dbReference type="PANTHER" id="PTHR31640:SF1">
    <property type="entry name" value="BRIDGE-LIKE LIPID TRANSFER PROTEIN FAMILY MEMBER 1"/>
    <property type="match status" value="1"/>
</dbReference>
<dbReference type="InterPro" id="IPR056742">
    <property type="entry name" value="BLTP1_C"/>
</dbReference>
<dbReference type="GO" id="GO:0048488">
    <property type="term" value="P:synaptic vesicle endocytosis"/>
    <property type="evidence" value="ECO:0007669"/>
    <property type="project" value="TreeGrafter"/>
</dbReference>
<dbReference type="AlphaFoldDB" id="A0A5E4PU77"/>
<reference evidence="3 4" key="1">
    <citation type="submission" date="2017-07" db="EMBL/GenBank/DDBJ databases">
        <authorList>
            <person name="Talla V."/>
            <person name="Backstrom N."/>
        </authorList>
    </citation>
    <scope>NUCLEOTIDE SEQUENCE [LARGE SCALE GENOMIC DNA]</scope>
</reference>
<name>A0A5E4PU77_9NEOP</name>
<dbReference type="InterPro" id="IPR033616">
    <property type="entry name" value="BLTP1"/>
</dbReference>
<evidence type="ECO:0000313" key="4">
    <source>
        <dbReference type="Proteomes" id="UP000324832"/>
    </source>
</evidence>
<organism evidence="3 4">
    <name type="scientific">Leptidea sinapis</name>
    <dbReference type="NCBI Taxonomy" id="189913"/>
    <lineage>
        <taxon>Eukaryota</taxon>
        <taxon>Metazoa</taxon>
        <taxon>Ecdysozoa</taxon>
        <taxon>Arthropoda</taxon>
        <taxon>Hexapoda</taxon>
        <taxon>Insecta</taxon>
        <taxon>Pterygota</taxon>
        <taxon>Neoptera</taxon>
        <taxon>Endopterygota</taxon>
        <taxon>Lepidoptera</taxon>
        <taxon>Glossata</taxon>
        <taxon>Ditrysia</taxon>
        <taxon>Papilionoidea</taxon>
        <taxon>Pieridae</taxon>
        <taxon>Dismorphiinae</taxon>
        <taxon>Leptidea</taxon>
    </lineage>
</organism>
<sequence length="116" mass="12454">MSNNMPVSPVMPPREKARTLETQKSKESARWGAAWETLVLFAVNFNKLNIHMNMGNVMGNVSWQSRSLGAGGRLSIGSTHRKHMVVRLSLGHSALDARAGIVGGAITLAALHAHGT</sequence>
<accession>A0A5E4PU77</accession>
<gene>
    <name evidence="3" type="ORF">LSINAPIS_LOCUS1793</name>
</gene>
<keyword evidence="4" id="KW-1185">Reference proteome</keyword>
<dbReference type="Pfam" id="PF25040">
    <property type="entry name" value="BLTP1_C"/>
    <property type="match status" value="1"/>
</dbReference>